<sequence length="1080" mass="121499">MDEFHLRIDPSVTEYNSTILDTSKQNFTGQACYNGSEGHQICCDVTTKITTTPSATQKNSYTYHLVAYSGVRSFDGFYNGGVEVCGIIACLNASLSSCGQRFPNYDDVEWPITFDQITIKATFENDENKMQYPNTLLSSIRPIHAKQIGWEATEVQIDGKNFTERTLSLIEPQDRLLTFAIYGRNFASDSLLPDDDDDDEDENSSASHWNRINLTVVVMEYHPIFRIGLTKEDRILANAEEHVRNIKAVKPLDLIVFPEYGLTVDPETAVELENFDNPCNNEGTYPTFIRDISCAARNASTYVVFNLVRKVKCGRNTLSKNCRRYGHFFYNTNVVLNRDGQIIYLYHKYNLFGEKNIDRPLTPQTTGLVTDFGLTLGIFSGFDILCKSPAQDLLANKEINTIVSPSKWYSELPFLTSLQTQRMWSYAHDIPLIAAGVNNPSTGNGGTGIYLGKGCQVHFSISPWGSTQMFSYGQTIAGLRQIYPNTDSRAKNMDEFNLSVDFSVIEYNSTILDISKQNFTGQVCYNGSEGNQICCDFTTKITTTPSATQKKSYTYHLYPNTLLSSIRPLYVKQIGWEATEVEINGKNFTERTLSLIEPQDRLLTFAIYGRNFAQDSLVSDDDDGNSSASHWDRINLTVAVVEYHPIFRSGLTKEGRILANAEEHVRKIKAIKPLDLIVFPEYGLTIDPETAIELENFDNPCNNEGTYPTFIRDISCAARNASTYVVFNLVRKVKCGRNTLSKNCRRYGHFFYNTNVVLNRSGQIIYLYHKYNLFGEKNIDRPLTPQTSGLVTDFGLTLGILSGFDILCKNPAQDLLAYKEINAIVSPSKWYSELPFLTSLQTQRMWSYAHDIPLIAAGVNDPSTGNGGTGIYLDYNSIVLDTSRQNFTGQVCYNSSEENQICCDFTTKITTTPSDIKKNSYTYHLVAYSGVRSFDGFYNGGVEVCGIIACLNASLSSCGQRFPNYDDIEWPITFDQITIKAAFENDENKAQYPNSLLSSIQPIIENQMVWDAKEVKIDGKNCIERTLSLNNPQDRVLTFAIYGRNFARDAIVPDNDDNVDDDNNNIDGDDDDDEDDDNNS</sequence>
<name>A0A482W2D2_ASBVE</name>
<dbReference type="PROSITE" id="PS50263">
    <property type="entry name" value="CN_HYDROLASE"/>
    <property type="match status" value="2"/>
</dbReference>
<dbReference type="InterPro" id="IPR003010">
    <property type="entry name" value="C-N_Hydrolase"/>
</dbReference>
<dbReference type="PANTHER" id="PTHR10609">
    <property type="entry name" value="BIOTINIDASE-RELATED"/>
    <property type="match status" value="1"/>
</dbReference>
<evidence type="ECO:0000313" key="5">
    <source>
        <dbReference type="EMBL" id="RZC39270.1"/>
    </source>
</evidence>
<feature type="non-terminal residue" evidence="5">
    <location>
        <position position="1080"/>
    </location>
</feature>
<comment type="similarity">
    <text evidence="1">Belongs to the carbon-nitrogen hydrolase superfamily. BTD/VNN family.</text>
</comment>
<keyword evidence="2 5" id="KW-0378">Hydrolase</keyword>
<gene>
    <name evidence="5" type="ORF">BDFB_008891</name>
</gene>
<reference evidence="5 6" key="1">
    <citation type="submission" date="2017-03" db="EMBL/GenBank/DDBJ databases">
        <title>Genome of the blue death feigning beetle - Asbolus verrucosus.</title>
        <authorList>
            <person name="Rider S.D."/>
        </authorList>
    </citation>
    <scope>NUCLEOTIDE SEQUENCE [LARGE SCALE GENOMIC DNA]</scope>
    <source>
        <strain evidence="5">Butters</strain>
        <tissue evidence="5">Head and leg muscle</tissue>
    </source>
</reference>
<evidence type="ECO:0000256" key="3">
    <source>
        <dbReference type="SAM" id="MobiDB-lite"/>
    </source>
</evidence>
<dbReference type="InterPro" id="IPR043957">
    <property type="entry name" value="Vanin_C"/>
</dbReference>
<dbReference type="AlphaFoldDB" id="A0A482W2D2"/>
<dbReference type="Gene3D" id="3.60.110.10">
    <property type="entry name" value="Carbon-nitrogen hydrolase"/>
    <property type="match status" value="2"/>
</dbReference>
<dbReference type="Pfam" id="PF19018">
    <property type="entry name" value="Vanin_C"/>
    <property type="match status" value="3"/>
</dbReference>
<comment type="caution">
    <text evidence="5">The sequence shown here is derived from an EMBL/GenBank/DDBJ whole genome shotgun (WGS) entry which is preliminary data.</text>
</comment>
<evidence type="ECO:0000256" key="2">
    <source>
        <dbReference type="ARBA" id="ARBA00022801"/>
    </source>
</evidence>
<organism evidence="5 6">
    <name type="scientific">Asbolus verrucosus</name>
    <name type="common">Desert ironclad beetle</name>
    <dbReference type="NCBI Taxonomy" id="1661398"/>
    <lineage>
        <taxon>Eukaryota</taxon>
        <taxon>Metazoa</taxon>
        <taxon>Ecdysozoa</taxon>
        <taxon>Arthropoda</taxon>
        <taxon>Hexapoda</taxon>
        <taxon>Insecta</taxon>
        <taxon>Pterygota</taxon>
        <taxon>Neoptera</taxon>
        <taxon>Endopterygota</taxon>
        <taxon>Coleoptera</taxon>
        <taxon>Polyphaga</taxon>
        <taxon>Cucujiformia</taxon>
        <taxon>Tenebrionidae</taxon>
        <taxon>Pimeliinae</taxon>
        <taxon>Asbolus</taxon>
    </lineage>
</organism>
<proteinExistence type="inferred from homology"/>
<dbReference type="EMBL" id="QDEB01035979">
    <property type="protein sequence ID" value="RZC39270.1"/>
    <property type="molecule type" value="Genomic_DNA"/>
</dbReference>
<accession>A0A482W2D2</accession>
<dbReference type="PANTHER" id="PTHR10609:SF14">
    <property type="entry name" value="BIOTINIDASE"/>
    <property type="match status" value="1"/>
</dbReference>
<dbReference type="InterPro" id="IPR036526">
    <property type="entry name" value="C-N_Hydrolase_sf"/>
</dbReference>
<dbReference type="InterPro" id="IPR040154">
    <property type="entry name" value="Biotinidase/VNN"/>
</dbReference>
<dbReference type="SUPFAM" id="SSF56317">
    <property type="entry name" value="Carbon-nitrogen hydrolase"/>
    <property type="match status" value="2"/>
</dbReference>
<dbReference type="Pfam" id="PF00795">
    <property type="entry name" value="CN_hydrolase"/>
    <property type="match status" value="2"/>
</dbReference>
<protein>
    <submittedName>
        <fullName evidence="5">CN hydrolase domain containing protein</fullName>
    </submittedName>
</protein>
<feature type="domain" description="CN hydrolase" evidence="4">
    <location>
        <begin position="636"/>
        <end position="900"/>
    </location>
</feature>
<evidence type="ECO:0000256" key="1">
    <source>
        <dbReference type="ARBA" id="ARBA00008225"/>
    </source>
</evidence>
<feature type="compositionally biased region" description="Acidic residues" evidence="3">
    <location>
        <begin position="1054"/>
        <end position="1080"/>
    </location>
</feature>
<dbReference type="STRING" id="1661398.A0A482W2D2"/>
<dbReference type="GO" id="GO:0016787">
    <property type="term" value="F:hydrolase activity"/>
    <property type="evidence" value="ECO:0007669"/>
    <property type="project" value="UniProtKB-KW"/>
</dbReference>
<evidence type="ECO:0000313" key="6">
    <source>
        <dbReference type="Proteomes" id="UP000292052"/>
    </source>
</evidence>
<feature type="region of interest" description="Disordered" evidence="3">
    <location>
        <begin position="1051"/>
        <end position="1080"/>
    </location>
</feature>
<feature type="domain" description="CN hydrolase" evidence="4">
    <location>
        <begin position="214"/>
        <end position="484"/>
    </location>
</feature>
<evidence type="ECO:0000259" key="4">
    <source>
        <dbReference type="PROSITE" id="PS50263"/>
    </source>
</evidence>
<keyword evidence="6" id="KW-1185">Reference proteome</keyword>
<dbReference type="OrthoDB" id="10250282at2759"/>
<dbReference type="Proteomes" id="UP000292052">
    <property type="component" value="Unassembled WGS sequence"/>
</dbReference>